<reference evidence="7" key="1">
    <citation type="journal article" date="2020" name="Stud. Mycol.">
        <title>101 Dothideomycetes genomes: a test case for predicting lifestyles and emergence of pathogens.</title>
        <authorList>
            <person name="Haridas S."/>
            <person name="Albert R."/>
            <person name="Binder M."/>
            <person name="Bloem J."/>
            <person name="Labutti K."/>
            <person name="Salamov A."/>
            <person name="Andreopoulos B."/>
            <person name="Baker S."/>
            <person name="Barry K."/>
            <person name="Bills G."/>
            <person name="Bluhm B."/>
            <person name="Cannon C."/>
            <person name="Castanera R."/>
            <person name="Culley D."/>
            <person name="Daum C."/>
            <person name="Ezra D."/>
            <person name="Gonzalez J."/>
            <person name="Henrissat B."/>
            <person name="Kuo A."/>
            <person name="Liang C."/>
            <person name="Lipzen A."/>
            <person name="Lutzoni F."/>
            <person name="Magnuson J."/>
            <person name="Mondo S."/>
            <person name="Nolan M."/>
            <person name="Ohm R."/>
            <person name="Pangilinan J."/>
            <person name="Park H.-J."/>
            <person name="Ramirez L."/>
            <person name="Alfaro M."/>
            <person name="Sun H."/>
            <person name="Tritt A."/>
            <person name="Yoshinaga Y."/>
            <person name="Zwiers L.-H."/>
            <person name="Turgeon B."/>
            <person name="Goodwin S."/>
            <person name="Spatafora J."/>
            <person name="Crous P."/>
            <person name="Grigoriev I."/>
        </authorList>
    </citation>
    <scope>NUCLEOTIDE SEQUENCE</scope>
    <source>
        <strain evidence="7">ATCC 16933</strain>
    </source>
</reference>
<dbReference type="GO" id="GO:0030488">
    <property type="term" value="P:tRNA methylation"/>
    <property type="evidence" value="ECO:0007669"/>
    <property type="project" value="TreeGrafter"/>
</dbReference>
<dbReference type="PANTHER" id="PTHR14387">
    <property type="entry name" value="THADA/DEATH RECEPTOR INTERACTING PROTEIN"/>
    <property type="match status" value="1"/>
</dbReference>
<dbReference type="InterPro" id="IPR056842">
    <property type="entry name" value="THADA-like_TPR_C"/>
</dbReference>
<dbReference type="Pfam" id="PF10350">
    <property type="entry name" value="DUF2428"/>
    <property type="match status" value="1"/>
</dbReference>
<dbReference type="InterPro" id="IPR016024">
    <property type="entry name" value="ARM-type_fold"/>
</dbReference>
<evidence type="ECO:0000259" key="4">
    <source>
        <dbReference type="Pfam" id="PF10350"/>
    </source>
</evidence>
<dbReference type="InterPro" id="IPR051954">
    <property type="entry name" value="tRNA_methyltransferase_THADA"/>
</dbReference>
<dbReference type="Pfam" id="PF25150">
    <property type="entry name" value="TPR_Trm732"/>
    <property type="match status" value="1"/>
</dbReference>
<feature type="domain" description="DUF2428" evidence="4">
    <location>
        <begin position="729"/>
        <end position="964"/>
    </location>
</feature>
<feature type="domain" description="tRNA (32-2'-O)-methyltransferase regulator THADA-like C-terminal TPR repeats region" evidence="6">
    <location>
        <begin position="967"/>
        <end position="1132"/>
    </location>
</feature>
<keyword evidence="2" id="KW-0819">tRNA processing</keyword>
<feature type="region of interest" description="Disordered" evidence="3">
    <location>
        <begin position="457"/>
        <end position="481"/>
    </location>
</feature>
<dbReference type="SUPFAM" id="SSF48371">
    <property type="entry name" value="ARM repeat"/>
    <property type="match status" value="2"/>
</dbReference>
<feature type="region of interest" description="Disordered" evidence="3">
    <location>
        <begin position="1026"/>
        <end position="1046"/>
    </location>
</feature>
<evidence type="ECO:0000256" key="3">
    <source>
        <dbReference type="SAM" id="MobiDB-lite"/>
    </source>
</evidence>
<evidence type="ECO:0000256" key="1">
    <source>
        <dbReference type="ARBA" id="ARBA00010409"/>
    </source>
</evidence>
<protein>
    <submittedName>
        <fullName evidence="7">Putative death-receptor fusion protein-domain-containing protein</fullName>
    </submittedName>
</protein>
<evidence type="ECO:0000313" key="8">
    <source>
        <dbReference type="Proteomes" id="UP000799766"/>
    </source>
</evidence>
<dbReference type="PANTHER" id="PTHR14387:SF0">
    <property type="entry name" value="DUF2428 DOMAIN-CONTAINING PROTEIN"/>
    <property type="match status" value="1"/>
</dbReference>
<dbReference type="OrthoDB" id="73997at2759"/>
<feature type="domain" description="tRNA (32-2'-O)-methyltransferase regulator THADA-like TPR repeats region" evidence="5">
    <location>
        <begin position="274"/>
        <end position="574"/>
    </location>
</feature>
<dbReference type="Pfam" id="PF25151">
    <property type="entry name" value="TPR_Trm732_C"/>
    <property type="match status" value="1"/>
</dbReference>
<keyword evidence="7" id="KW-0675">Receptor</keyword>
<keyword evidence="8" id="KW-1185">Reference proteome</keyword>
<name>A0A6A6NXB2_9PEZI</name>
<proteinExistence type="inferred from homology"/>
<comment type="similarity">
    <text evidence="1">Belongs to the THADA family.</text>
</comment>
<evidence type="ECO:0000256" key="2">
    <source>
        <dbReference type="ARBA" id="ARBA00022694"/>
    </source>
</evidence>
<dbReference type="Pfam" id="PF26523">
    <property type="entry name" value="Trm732_C"/>
    <property type="match status" value="1"/>
</dbReference>
<accession>A0A6A6NXB2</accession>
<evidence type="ECO:0000259" key="5">
    <source>
        <dbReference type="Pfam" id="PF25150"/>
    </source>
</evidence>
<evidence type="ECO:0000259" key="6">
    <source>
        <dbReference type="Pfam" id="PF25151"/>
    </source>
</evidence>
<dbReference type="Proteomes" id="UP000799766">
    <property type="component" value="Unassembled WGS sequence"/>
</dbReference>
<dbReference type="InterPro" id="IPR056843">
    <property type="entry name" value="THADA-like_TPR"/>
</dbReference>
<dbReference type="EMBL" id="MU001683">
    <property type="protein sequence ID" value="KAF2456349.1"/>
    <property type="molecule type" value="Genomic_DNA"/>
</dbReference>
<dbReference type="InterPro" id="IPR019442">
    <property type="entry name" value="THADA/TRM732_DUF2428"/>
</dbReference>
<organism evidence="7 8">
    <name type="scientific">Lineolata rhizophorae</name>
    <dbReference type="NCBI Taxonomy" id="578093"/>
    <lineage>
        <taxon>Eukaryota</taxon>
        <taxon>Fungi</taxon>
        <taxon>Dikarya</taxon>
        <taxon>Ascomycota</taxon>
        <taxon>Pezizomycotina</taxon>
        <taxon>Dothideomycetes</taxon>
        <taxon>Dothideomycetes incertae sedis</taxon>
        <taxon>Lineolatales</taxon>
        <taxon>Lineolataceae</taxon>
        <taxon>Lineolata</taxon>
    </lineage>
</organism>
<feature type="compositionally biased region" description="Polar residues" evidence="3">
    <location>
        <begin position="465"/>
        <end position="480"/>
    </location>
</feature>
<gene>
    <name evidence="7" type="ORF">BDY21DRAFT_379949</name>
</gene>
<sequence length="1728" mass="188785">MASKIDNWEIPIPEQTLRSLSKKISDHVPAIPSSTNSSNEPAQVDSSSEQTYLTLLSALLATASSPSLPTTHRTASCNALCALVERSLLSTSPSIATSLWTTSTWTSMLIIFLTQSNSAPAKPMRQVLMALTTTLLALPCSTTVGASPLPLEAQTSRDEGLRTLFDVLFARDPRDGGEHTMVKPALQALNHFVLKKAVPARELLREFRAWRTGKKEECKGGPGWEDIEMFLKGVFAWVPPRDTALAAGTLAANLVGGVKGWVDALAPMQGARAVWVEPLVRMMRKEPDAVLDFKIHVFPGLFGVDLEGYYGFLKHLRFDEVEGTYDHAVLEKEGGGDFGLKMFFLALQAGKEIGLVVEVDSPPTAPAISFHKSQIRVSDAHICRLLTHASPIIRRSALSLIVSSSSTTRPFTRLSLHHLRRALPLLHADTDANSRGEVLGLEKRLLSRLKGATATLTKGLRGAGPNNQAPPNDNTTSTAPSARDGLRAHIAFLSWYLTFLALELRPCASYQRHITALKALVLVVKSGLDASVPEQFRPRHGGSEIKWPLGVTLCGPWLRRSLLDRVMDPFDDVRAGAAWLVRVLIPAESRESETAEVDLQVLLPFLRRAERDMLKSGRADLADGVARAYEILFERCVAVAAEGRKEGAAESMAAGEAFWNSPLGMVRMLVGDWEKAIEVANKNVAIAVSQFPMHGTVASLRYILDRSDFYSMVILGEHGRVADIWKDVHLRLSYCANATWKFVKQVLCVDAPEGYMPDELDEDEDLTTKHILSYSWRALKETSVMMRVIIGKAPVIYSSRSGVLHPSDVHSLGQLCFTQLAELRHRGAFSTVAQTFAVCCSRCINSDVPELASLPETWYEQALLCISNKSSTITRRSAGIPSLITGVLSANPSDAFFDRVICSLRSLAELRGGAYANIGGSLPQVHAMNCLKAIFTAAKLSAASDPYIAGTLDLASKQLGSSLWPIRNCGLMLFRALIDRLLGTGETQNWSEQDAPKSSRLSYDKYPILLDIIVNLLRAGRPPAAVGVQESSEPDLGPKAATGSSGTEGVFPALQILQRAPPPNSWREEIIDLVFVLLPSPNWHVRDMAARTLAALLRREEYSLLPDILFSGEAWWTKSQNALHGKLLLLKQVVKVQKGAVSIGVLDELAVVFQDLSNRTEELFINNCCPFTKAAFVDAFVSYGKLNASNSRTIDLPHRLNDIFSDEMSIQFSLVIGDYKSQNNECGGSASLRTSLAQYMALRSWPPCTSHTHDIPDAAEFLDVLVTNVNTDPNAVDAALQLFGKGLTRLQIPLSQRINLIIKLQFFVDSTEDSSVKSTALDIMWRLTESSSHHGSLSAMDLSADFSSMVDTKSMFATNISPSVAEGTVRLFGAVIEMELGKQGHWTPWLAAKLDDFNRVLGVMVKDTNPFSQRMSAILSLDALSFAWTAPYDTFLQHQPPLLNTKLITYDFLNDDDDEIRDIAARVAARIVASTSVGNSSQYQHLIPLAAANTLITHLARAHRDSSALSATALRRLIAPGVAPYLTSSPSLRPPPLPSLGRDLNLALHAPPTLFAAEKQNLFLDPLLCTAHWTTLLRHTTSIARPDVHAALAWLQDAVVYLTRLAAEEEKTATQGATAKASAALGWASNEDAFAGAWRVVCVADVLLTWADRVEAAAPRRAQAAADGVGTRVRRMMREFADAMGGEGGHEMLARSAERVLRESVEREVARVWTGVGRVLRELGLDGE</sequence>
<dbReference type="GO" id="GO:0005829">
    <property type="term" value="C:cytosol"/>
    <property type="evidence" value="ECO:0007669"/>
    <property type="project" value="TreeGrafter"/>
</dbReference>
<evidence type="ECO:0000313" key="7">
    <source>
        <dbReference type="EMBL" id="KAF2456349.1"/>
    </source>
</evidence>